<protein>
    <submittedName>
        <fullName evidence="5">Cyclic nucleotide-gated ion channel 2</fullName>
    </submittedName>
</protein>
<dbReference type="PANTHER" id="PTHR45651">
    <property type="entry name" value="CYCLIC NUCLEOTIDE-GATED ION CHANNEL 15-RELATED-RELATED"/>
    <property type="match status" value="1"/>
</dbReference>
<evidence type="ECO:0000313" key="6">
    <source>
        <dbReference type="Proteomes" id="UP000236161"/>
    </source>
</evidence>
<reference evidence="5 6" key="1">
    <citation type="journal article" date="2017" name="Nature">
        <title>The Apostasia genome and the evolution of orchids.</title>
        <authorList>
            <person name="Zhang G.Q."/>
            <person name="Liu K.W."/>
            <person name="Li Z."/>
            <person name="Lohaus R."/>
            <person name="Hsiao Y.Y."/>
            <person name="Niu S.C."/>
            <person name="Wang J.Y."/>
            <person name="Lin Y.C."/>
            <person name="Xu Q."/>
            <person name="Chen L.J."/>
            <person name="Yoshida K."/>
            <person name="Fujiwara S."/>
            <person name="Wang Z.W."/>
            <person name="Zhang Y.Q."/>
            <person name="Mitsuda N."/>
            <person name="Wang M."/>
            <person name="Liu G.H."/>
            <person name="Pecoraro L."/>
            <person name="Huang H.X."/>
            <person name="Xiao X.J."/>
            <person name="Lin M."/>
            <person name="Wu X.Y."/>
            <person name="Wu W.L."/>
            <person name="Chen Y.Y."/>
            <person name="Chang S.B."/>
            <person name="Sakamoto S."/>
            <person name="Ohme-Takagi M."/>
            <person name="Yagi M."/>
            <person name="Zeng S.J."/>
            <person name="Shen C.Y."/>
            <person name="Yeh C.M."/>
            <person name="Luo Y.B."/>
            <person name="Tsai W.C."/>
            <person name="Van de Peer Y."/>
            <person name="Liu Z.J."/>
        </authorList>
    </citation>
    <scope>NUCLEOTIDE SEQUENCE [LARGE SCALE GENOMIC DNA]</scope>
    <source>
        <strain evidence="6">cv. Shenzhen</strain>
        <tissue evidence="5">Stem</tissue>
    </source>
</reference>
<dbReference type="PROSITE" id="PS50042">
    <property type="entry name" value="CNMP_BINDING_3"/>
    <property type="match status" value="1"/>
</dbReference>
<keyword evidence="6" id="KW-1185">Reference proteome</keyword>
<keyword evidence="2" id="KW-0407">Ion channel</keyword>
<keyword evidence="3" id="KW-0472">Membrane</keyword>
<name>A0A2I0A575_9ASPA</name>
<dbReference type="PANTHER" id="PTHR45651:SF50">
    <property type="entry name" value="CYCLIC NUCLEOTIDE-GATED ION CHANNEL 2"/>
    <property type="match status" value="1"/>
</dbReference>
<feature type="domain" description="Cyclic nucleotide-binding" evidence="4">
    <location>
        <begin position="391"/>
        <end position="474"/>
    </location>
</feature>
<keyword evidence="3" id="KW-0812">Transmembrane</keyword>
<dbReference type="GO" id="GO:0034220">
    <property type="term" value="P:monoatomic ion transmembrane transport"/>
    <property type="evidence" value="ECO:0007669"/>
    <property type="project" value="UniProtKB-KW"/>
</dbReference>
<dbReference type="OrthoDB" id="421226at2759"/>
<sequence>MEPLPADGAGGGTGGGSDVLLRDLGGAWRIGVRGGGLGDGRGGGRCPHVRGRCARGARVDAGADGVRVAGIAGGGVWEARVGSEDDRRSLSPVRQGIRLRPLRHPSTPTDPLLMGVAKVDQRGGDGILDHNSTLSVRLPVLAQGLPQHLLNERNAEGHWLHLRNDLVGIRPQPHRLFHRLSCKLPSVVGGCWYVLATQRFASCLKQQCQENDNCDLMLLTCKIGSARGRNLQVCLDGDGRFPYGIYDSAIPVVSSSSLAVKILYPIFWGLMTLSTFGNCLEPTSQWLEVIFSIITVLSGLMLFTLLIGNIQVFLHVVMARKKKMQLRCRDIEWWMRRRQLPSRLRQRVRQYERQRWQATRGEEEMDIIQDLPEGLRRDIKRNLCLELVKKVIREGDPVQRMIFIVHGCLQSSQHLSKGTVATCMVGPGSFLGDELLSWCLRRPFVDRLPPSSATFKCSEPTEAFSLDAHHLKYITEHFRYRFANERLTRIARYYSSNWRTWAAVNIQLAWRRYRKRRMGDGEFNGDHDRRLRLYAAMFMSIRPHDHLE</sequence>
<keyword evidence="1" id="KW-1071">Ligand-gated ion channel</keyword>
<evidence type="ECO:0000256" key="1">
    <source>
        <dbReference type="ARBA" id="ARBA00023286"/>
    </source>
</evidence>
<dbReference type="SUPFAM" id="SSF81324">
    <property type="entry name" value="Voltage-gated potassium channels"/>
    <property type="match status" value="1"/>
</dbReference>
<dbReference type="SUPFAM" id="SSF51206">
    <property type="entry name" value="cAMP-binding domain-like"/>
    <property type="match status" value="1"/>
</dbReference>
<evidence type="ECO:0000256" key="3">
    <source>
        <dbReference type="SAM" id="Phobius"/>
    </source>
</evidence>
<feature type="transmembrane region" description="Helical" evidence="3">
    <location>
        <begin position="289"/>
        <end position="317"/>
    </location>
</feature>
<dbReference type="CDD" id="cd00038">
    <property type="entry name" value="CAP_ED"/>
    <property type="match status" value="1"/>
</dbReference>
<evidence type="ECO:0000313" key="5">
    <source>
        <dbReference type="EMBL" id="PKA50694.1"/>
    </source>
</evidence>
<keyword evidence="1" id="KW-0813">Transport</keyword>
<proteinExistence type="predicted"/>
<organism evidence="5 6">
    <name type="scientific">Apostasia shenzhenica</name>
    <dbReference type="NCBI Taxonomy" id="1088818"/>
    <lineage>
        <taxon>Eukaryota</taxon>
        <taxon>Viridiplantae</taxon>
        <taxon>Streptophyta</taxon>
        <taxon>Embryophyta</taxon>
        <taxon>Tracheophyta</taxon>
        <taxon>Spermatophyta</taxon>
        <taxon>Magnoliopsida</taxon>
        <taxon>Liliopsida</taxon>
        <taxon>Asparagales</taxon>
        <taxon>Orchidaceae</taxon>
        <taxon>Apostasioideae</taxon>
        <taxon>Apostasia</taxon>
    </lineage>
</organism>
<keyword evidence="1" id="KW-0406">Ion transport</keyword>
<dbReference type="InterPro" id="IPR018490">
    <property type="entry name" value="cNMP-bd_dom_sf"/>
</dbReference>
<dbReference type="InterPro" id="IPR000595">
    <property type="entry name" value="cNMP-bd_dom"/>
</dbReference>
<gene>
    <name evidence="5" type="primary">CNGC2</name>
    <name evidence="5" type="ORF">AXF42_Ash021223</name>
</gene>
<dbReference type="Gene3D" id="2.60.120.10">
    <property type="entry name" value="Jelly Rolls"/>
    <property type="match status" value="1"/>
</dbReference>
<dbReference type="EMBL" id="KZ452019">
    <property type="protein sequence ID" value="PKA50694.1"/>
    <property type="molecule type" value="Genomic_DNA"/>
</dbReference>
<dbReference type="GO" id="GO:0016020">
    <property type="term" value="C:membrane"/>
    <property type="evidence" value="ECO:0007669"/>
    <property type="project" value="UniProtKB-SubCell"/>
</dbReference>
<accession>A0A2I0A575</accession>
<evidence type="ECO:0000256" key="2">
    <source>
        <dbReference type="ARBA" id="ARBA00023303"/>
    </source>
</evidence>
<dbReference type="Gene3D" id="1.10.287.630">
    <property type="entry name" value="Helix hairpin bin"/>
    <property type="match status" value="1"/>
</dbReference>
<dbReference type="Proteomes" id="UP000236161">
    <property type="component" value="Unassembled WGS sequence"/>
</dbReference>
<dbReference type="InterPro" id="IPR014710">
    <property type="entry name" value="RmlC-like_jellyroll"/>
</dbReference>
<evidence type="ECO:0000259" key="4">
    <source>
        <dbReference type="PROSITE" id="PS50042"/>
    </source>
</evidence>
<keyword evidence="3" id="KW-1133">Transmembrane helix</keyword>
<dbReference type="AlphaFoldDB" id="A0A2I0A575"/>